<evidence type="ECO:0000313" key="3">
    <source>
        <dbReference type="Proteomes" id="UP000778951"/>
    </source>
</evidence>
<keyword evidence="1" id="KW-0472">Membrane</keyword>
<name>A0A968GIM4_9SPIO</name>
<evidence type="ECO:0000313" key="2">
    <source>
        <dbReference type="EMBL" id="NIZ69659.1"/>
    </source>
</evidence>
<evidence type="ECO:0000256" key="1">
    <source>
        <dbReference type="SAM" id="Phobius"/>
    </source>
</evidence>
<accession>A0A968GIM4</accession>
<keyword evidence="1" id="KW-0812">Transmembrane</keyword>
<reference evidence="2" key="1">
    <citation type="submission" date="2020-03" db="EMBL/GenBank/DDBJ databases">
        <title>Spirochaetal bacteria isolated from arthropods constitute a novel genus Entomospira genus novum within the order Spirochaetales.</title>
        <authorList>
            <person name="Grana-Miraglia L."/>
            <person name="Sikutova S."/>
            <person name="Fingerle V."/>
            <person name="Sing A."/>
            <person name="Castillo-Ramirez S."/>
            <person name="Margos G."/>
            <person name="Rudolf I."/>
        </authorList>
    </citation>
    <scope>NUCLEOTIDE SEQUENCE</scope>
    <source>
        <strain evidence="2">BR149</strain>
    </source>
</reference>
<organism evidence="2 3">
    <name type="scientific">Entomospira culicis</name>
    <dbReference type="NCBI Taxonomy" id="2719989"/>
    <lineage>
        <taxon>Bacteria</taxon>
        <taxon>Pseudomonadati</taxon>
        <taxon>Spirochaetota</taxon>
        <taxon>Spirochaetia</taxon>
        <taxon>Spirochaetales</taxon>
        <taxon>Spirochaetaceae</taxon>
        <taxon>Entomospira</taxon>
    </lineage>
</organism>
<keyword evidence="1" id="KW-1133">Transmembrane helix</keyword>
<gene>
    <name evidence="2" type="ORF">HCT48_05460</name>
</gene>
<sequence>MYIFFWIVLFIFLLVKMLMIPSIKDAREDAVAWQQFLEKWGFDDVPNPYFFKGGMIWFYSKPVRTLEAEHPEFSREVQQWFVRLHEVQERNGRRLFTLLAIMLVTGLPMLIL</sequence>
<dbReference type="Proteomes" id="UP000778951">
    <property type="component" value="Unassembled WGS sequence"/>
</dbReference>
<protein>
    <submittedName>
        <fullName evidence="2">Uncharacterized protein</fullName>
    </submittedName>
</protein>
<dbReference type="EMBL" id="JAATLM010000001">
    <property type="protein sequence ID" value="NIZ69659.1"/>
    <property type="molecule type" value="Genomic_DNA"/>
</dbReference>
<dbReference type="AlphaFoldDB" id="A0A968GIM4"/>
<dbReference type="RefSeq" id="WP_167695744.1">
    <property type="nucleotide sequence ID" value="NZ_CP118181.1"/>
</dbReference>
<keyword evidence="3" id="KW-1185">Reference proteome</keyword>
<comment type="caution">
    <text evidence="2">The sequence shown here is derived from an EMBL/GenBank/DDBJ whole genome shotgun (WGS) entry which is preliminary data.</text>
</comment>
<feature type="transmembrane region" description="Helical" evidence="1">
    <location>
        <begin position="6"/>
        <end position="23"/>
    </location>
</feature>
<proteinExistence type="predicted"/>
<feature type="transmembrane region" description="Helical" evidence="1">
    <location>
        <begin position="95"/>
        <end position="111"/>
    </location>
</feature>